<comment type="caution">
    <text evidence="1">The sequence shown here is derived from an EMBL/GenBank/DDBJ whole genome shotgun (WGS) entry which is preliminary data.</text>
</comment>
<reference evidence="1 2" key="1">
    <citation type="journal article" date="2018" name="New Phytol.">
        <title>Phylogenomics of Endogonaceae and evolution of mycorrhizas within Mucoromycota.</title>
        <authorList>
            <person name="Chang Y."/>
            <person name="Desiro A."/>
            <person name="Na H."/>
            <person name="Sandor L."/>
            <person name="Lipzen A."/>
            <person name="Clum A."/>
            <person name="Barry K."/>
            <person name="Grigoriev I.V."/>
            <person name="Martin F.M."/>
            <person name="Stajich J.E."/>
            <person name="Smith M.E."/>
            <person name="Bonito G."/>
            <person name="Spatafora J.W."/>
        </authorList>
    </citation>
    <scope>NUCLEOTIDE SEQUENCE [LARGE SCALE GENOMIC DNA]</scope>
    <source>
        <strain evidence="1 2">GMNB39</strain>
    </source>
</reference>
<dbReference type="AlphaFoldDB" id="A0A433DFW2"/>
<proteinExistence type="predicted"/>
<dbReference type="Gene3D" id="3.30.420.40">
    <property type="match status" value="1"/>
</dbReference>
<evidence type="ECO:0000313" key="2">
    <source>
        <dbReference type="Proteomes" id="UP000268093"/>
    </source>
</evidence>
<sequence length="317" mass="36464">MSELLFEGYSVPSIAYGIDALFSFYGNGHSLDDGGIVISAGHTATHVLPIFGGRGVLEQAKRISYGGTQATDYMLKLMQLKYPTFPTKMTTNQAQQLVHDHCHFAEDYMKHLKEFENRETFVERDRIIQFPFVAPVIEEKTEEDLARQAARKEEATRRLREAAAKTRLDKLIIQEQEFEAFTQLKGAKQTEKKSEWVARLKSHGFKDEADLDDVLKKLETSIKRARNKELGIEETEEKVFRSENATICDGGFKIDISFRFLCVYQEPPSFPLLDMPDDMLSEAEKRDKKKQRLLKAGYDARIRAKRAKEEEKAREVR</sequence>
<dbReference type="Pfam" id="PF00022">
    <property type="entry name" value="Actin"/>
    <property type="match status" value="1"/>
</dbReference>
<gene>
    <name evidence="1" type="ORF">BC936DRAFT_141645</name>
</gene>
<evidence type="ECO:0000313" key="1">
    <source>
        <dbReference type="EMBL" id="RUP49740.1"/>
    </source>
</evidence>
<name>A0A433DFW2_9FUNG</name>
<dbReference type="Proteomes" id="UP000268093">
    <property type="component" value="Unassembled WGS sequence"/>
</dbReference>
<keyword evidence="2" id="KW-1185">Reference proteome</keyword>
<dbReference type="SUPFAM" id="SSF53067">
    <property type="entry name" value="Actin-like ATPase domain"/>
    <property type="match status" value="1"/>
</dbReference>
<dbReference type="InterPro" id="IPR043129">
    <property type="entry name" value="ATPase_NBD"/>
</dbReference>
<accession>A0A433DFW2</accession>
<dbReference type="OrthoDB" id="7340501at2759"/>
<dbReference type="PANTHER" id="PTHR11937">
    <property type="entry name" value="ACTIN"/>
    <property type="match status" value="1"/>
</dbReference>
<dbReference type="InterPro" id="IPR004000">
    <property type="entry name" value="Actin"/>
</dbReference>
<dbReference type="EMBL" id="RBNI01002018">
    <property type="protein sequence ID" value="RUP49740.1"/>
    <property type="molecule type" value="Genomic_DNA"/>
</dbReference>
<organism evidence="1 2">
    <name type="scientific">Jimgerdemannia flammicorona</name>
    <dbReference type="NCBI Taxonomy" id="994334"/>
    <lineage>
        <taxon>Eukaryota</taxon>
        <taxon>Fungi</taxon>
        <taxon>Fungi incertae sedis</taxon>
        <taxon>Mucoromycota</taxon>
        <taxon>Mucoromycotina</taxon>
        <taxon>Endogonomycetes</taxon>
        <taxon>Endogonales</taxon>
        <taxon>Endogonaceae</taxon>
        <taxon>Jimgerdemannia</taxon>
    </lineage>
</organism>
<protein>
    <submittedName>
        <fullName evidence="1">Uncharacterized protein</fullName>
    </submittedName>
</protein>